<dbReference type="GO" id="GO:0051304">
    <property type="term" value="P:chromosome separation"/>
    <property type="evidence" value="ECO:0007669"/>
    <property type="project" value="InterPro"/>
</dbReference>
<dbReference type="GeneID" id="10823641"/>
<dbReference type="PANTHER" id="PTHR34298">
    <property type="entry name" value="SEGREGATION AND CONDENSATION PROTEIN B"/>
    <property type="match status" value="1"/>
</dbReference>
<keyword evidence="2" id="KW-0132">Cell division</keyword>
<dbReference type="Gene3D" id="1.10.10.10">
    <property type="entry name" value="Winged helix-like DNA-binding domain superfamily/Winged helix DNA-binding domain"/>
    <property type="match status" value="2"/>
</dbReference>
<name>F7XKW0_METZD</name>
<dbReference type="RefSeq" id="WP_013899264.1">
    <property type="nucleotide sequence ID" value="NC_015676.1"/>
</dbReference>
<reference evidence="5 6" key="1">
    <citation type="submission" date="2010-07" db="EMBL/GenBank/DDBJ databases">
        <title>The complete genome of Methanosalsum zhilinae DSM 4017.</title>
        <authorList>
            <consortium name="US DOE Joint Genome Institute (JGI-PGF)"/>
            <person name="Lucas S."/>
            <person name="Copeland A."/>
            <person name="Lapidus A."/>
            <person name="Glavina del Rio T."/>
            <person name="Dalin E."/>
            <person name="Tice H."/>
            <person name="Bruce D."/>
            <person name="Goodwin L."/>
            <person name="Pitluck S."/>
            <person name="Kyrpides N."/>
            <person name="Mavromatis K."/>
            <person name="Ovchinnikova G."/>
            <person name="Daligault H."/>
            <person name="Detter J.C."/>
            <person name="Han C."/>
            <person name="Tapia R."/>
            <person name="Larimer F."/>
            <person name="Land M."/>
            <person name="Hauser L."/>
            <person name="Markowitz V."/>
            <person name="Cheng J.-F."/>
            <person name="Hugenholtz P."/>
            <person name="Woyke T."/>
            <person name="Wu D."/>
            <person name="Spring S."/>
            <person name="Schueler E."/>
            <person name="Brambilla E."/>
            <person name="Klenk H.-P."/>
            <person name="Eisen J.A."/>
        </authorList>
    </citation>
    <scope>NUCLEOTIDE SEQUENCE [LARGE SCALE GENOMIC DNA]</scope>
    <source>
        <strain evidence="6">DSM 4017 / NBRC 107636 / OCM 62 / WeN5</strain>
    </source>
</reference>
<protein>
    <submittedName>
        <fullName evidence="5">Chromosome segregation and condensation protein, ScpB</fullName>
    </submittedName>
</protein>
<gene>
    <name evidence="5" type="ordered locus">Mzhil_1996</name>
</gene>
<dbReference type="PANTHER" id="PTHR34298:SF2">
    <property type="entry name" value="SEGREGATION AND CONDENSATION PROTEIN B"/>
    <property type="match status" value="1"/>
</dbReference>
<dbReference type="AlphaFoldDB" id="F7XKW0"/>
<dbReference type="OrthoDB" id="8628at2157"/>
<dbReference type="InterPro" id="IPR036388">
    <property type="entry name" value="WH-like_DNA-bd_sf"/>
</dbReference>
<proteinExistence type="predicted"/>
<dbReference type="InterPro" id="IPR036390">
    <property type="entry name" value="WH_DNA-bd_sf"/>
</dbReference>
<organism evidence="5 6">
    <name type="scientific">Methanosalsum zhilinae (strain DSM 4017 / NBRC 107636 / OCM 62 / WeN5)</name>
    <name type="common">Methanohalophilus zhilinae</name>
    <dbReference type="NCBI Taxonomy" id="679901"/>
    <lineage>
        <taxon>Archaea</taxon>
        <taxon>Methanobacteriati</taxon>
        <taxon>Methanobacteriota</taxon>
        <taxon>Stenosarchaea group</taxon>
        <taxon>Methanomicrobia</taxon>
        <taxon>Methanosarcinales</taxon>
        <taxon>Methanosarcinaceae</taxon>
        <taxon>Methanosalsum</taxon>
    </lineage>
</organism>
<dbReference type="HOGENOM" id="CLU_745163_0_0_2"/>
<keyword evidence="4" id="KW-0131">Cell cycle</keyword>
<dbReference type="SUPFAM" id="SSF46785">
    <property type="entry name" value="Winged helix' DNA-binding domain"/>
    <property type="match status" value="2"/>
</dbReference>
<evidence type="ECO:0000313" key="6">
    <source>
        <dbReference type="Proteomes" id="UP000006622"/>
    </source>
</evidence>
<keyword evidence="6" id="KW-1185">Reference proteome</keyword>
<evidence type="ECO:0000256" key="3">
    <source>
        <dbReference type="ARBA" id="ARBA00022829"/>
    </source>
</evidence>
<evidence type="ECO:0000256" key="1">
    <source>
        <dbReference type="ARBA" id="ARBA00022490"/>
    </source>
</evidence>
<evidence type="ECO:0000256" key="2">
    <source>
        <dbReference type="ARBA" id="ARBA00022618"/>
    </source>
</evidence>
<dbReference type="Proteomes" id="UP000006622">
    <property type="component" value="Chromosome"/>
</dbReference>
<dbReference type="KEGG" id="mzh:Mzhil_1996"/>
<keyword evidence="3" id="KW-0159">Chromosome partition</keyword>
<dbReference type="NCBIfam" id="TIGR00281">
    <property type="entry name" value="SMC-Scp complex subunit ScpB"/>
    <property type="match status" value="1"/>
</dbReference>
<dbReference type="EMBL" id="CP002101">
    <property type="protein sequence ID" value="AEH61829.1"/>
    <property type="molecule type" value="Genomic_DNA"/>
</dbReference>
<evidence type="ECO:0000256" key="4">
    <source>
        <dbReference type="ARBA" id="ARBA00023306"/>
    </source>
</evidence>
<dbReference type="STRING" id="679901.Mzhil_1996"/>
<evidence type="ECO:0000313" key="5">
    <source>
        <dbReference type="EMBL" id="AEH61829.1"/>
    </source>
</evidence>
<dbReference type="GO" id="GO:0051301">
    <property type="term" value="P:cell division"/>
    <property type="evidence" value="ECO:0007669"/>
    <property type="project" value="UniProtKB-KW"/>
</dbReference>
<accession>F7XKW0</accession>
<dbReference type="InterPro" id="IPR005234">
    <property type="entry name" value="ScpB_csome_segregation"/>
</dbReference>
<keyword evidence="1" id="KW-0963">Cytoplasm</keyword>
<sequence>MNHKEIVEAALFVAGDGVNIKSLAKIVNIPEKNVIDTVRSLMEEYSSRETGLEIVETGEKRYVMQVKPRYSDIVSRLAPGEIKSPVLRTLSMIAYHQPIAQSELVDIRGNSVYEHIRELKDRGLVNAAPHGRTRILQTTPLFAEYFGIDSNDPESIRKKIIELSRKQSGSVGLDRWLGRRVVAITPMYESLMEMCGIEDYRVLNVYSPDEDELDSLADVYRLIVSRGYSEQVSRYYDGEIIEIGSTTFNDLIDSIQSLEDIYDSDKARESIEKIKELRERYVSKAMVIDRKVKPATDMISRIVSDLHIGVSSTGVVIAPDYGVSSNGVDVSHDARILVPTHEKEGSLIERVCRKYDAVIDGLKE</sequence>
<dbReference type="Pfam" id="PF04079">
    <property type="entry name" value="SMC_ScpB"/>
    <property type="match status" value="1"/>
</dbReference>